<evidence type="ECO:0000313" key="2">
    <source>
        <dbReference type="EMBL" id="MBW0464127.1"/>
    </source>
</evidence>
<evidence type="ECO:0000313" key="3">
    <source>
        <dbReference type="Proteomes" id="UP000765509"/>
    </source>
</evidence>
<accession>A0A9Q3GF87</accession>
<gene>
    <name evidence="2" type="ORF">O181_003842</name>
</gene>
<feature type="compositionally biased region" description="Polar residues" evidence="1">
    <location>
        <begin position="97"/>
        <end position="106"/>
    </location>
</feature>
<sequence length="466" mass="53074">MDPQQTPSTDSTPAPGAFDIQNMLMGILKAQETISTTMNTMKGDVDKLKSQSELMSPAKGGLKLSQKSSKKKVNLEKFQRSQSEPPELLNSEKKSPKITSKQSSQKVVLAPKTTPRCNPLQMQTPDFPPDFKGLKVLWNIQKQDAIPQPPTQEALVQFYRKFSNSTEINTALKNCTNVLMLENEDNVQAFAAKQLQPVKLARGVSKLGSSYESYIQGALVRLGFTIWSPNLAQKSDDLYNVACQILAITTFQQIAAAGAYNNHNVNLTYIMQTSLLKKAYDHFSHYLIKKCYNQELKVKGSYQAGKFRGLQDIRLEYAILQKFPKRYCRIVEEIGAHSKDEGHETKTKKVHVIKRLPYHSKKENIFFRKLDESMEEYYRHMEIVSHMCVRVQPRVPINSTNAELPRGLPIDFYSPKWFKDLSCIEQRSIVDSGSLAFLPNVKDSVQPKAHPNEKLSDKQFNKKYHY</sequence>
<feature type="region of interest" description="Disordered" evidence="1">
    <location>
        <begin position="45"/>
        <end position="109"/>
    </location>
</feature>
<reference evidence="2" key="1">
    <citation type="submission" date="2021-03" db="EMBL/GenBank/DDBJ databases">
        <title>Draft genome sequence of rust myrtle Austropuccinia psidii MF-1, a brazilian biotype.</title>
        <authorList>
            <person name="Quecine M.C."/>
            <person name="Pachon D.M.R."/>
            <person name="Bonatelli M.L."/>
            <person name="Correr F.H."/>
            <person name="Franceschini L.M."/>
            <person name="Leite T.F."/>
            <person name="Margarido G.R.A."/>
            <person name="Almeida C.A."/>
            <person name="Ferrarezi J.A."/>
            <person name="Labate C.A."/>
        </authorList>
    </citation>
    <scope>NUCLEOTIDE SEQUENCE</scope>
    <source>
        <strain evidence="2">MF-1</strain>
    </source>
</reference>
<proteinExistence type="predicted"/>
<comment type="caution">
    <text evidence="2">The sequence shown here is derived from an EMBL/GenBank/DDBJ whole genome shotgun (WGS) entry which is preliminary data.</text>
</comment>
<dbReference type="OrthoDB" id="2517477at2759"/>
<dbReference type="EMBL" id="AVOT02000705">
    <property type="protein sequence ID" value="MBW0464127.1"/>
    <property type="molecule type" value="Genomic_DNA"/>
</dbReference>
<name>A0A9Q3GF87_9BASI</name>
<dbReference type="Proteomes" id="UP000765509">
    <property type="component" value="Unassembled WGS sequence"/>
</dbReference>
<keyword evidence="3" id="KW-1185">Reference proteome</keyword>
<organism evidence="2 3">
    <name type="scientific">Austropuccinia psidii MF-1</name>
    <dbReference type="NCBI Taxonomy" id="1389203"/>
    <lineage>
        <taxon>Eukaryota</taxon>
        <taxon>Fungi</taxon>
        <taxon>Dikarya</taxon>
        <taxon>Basidiomycota</taxon>
        <taxon>Pucciniomycotina</taxon>
        <taxon>Pucciniomycetes</taxon>
        <taxon>Pucciniales</taxon>
        <taxon>Sphaerophragmiaceae</taxon>
        <taxon>Austropuccinia</taxon>
    </lineage>
</organism>
<protein>
    <submittedName>
        <fullName evidence="2">Uncharacterized protein</fullName>
    </submittedName>
</protein>
<dbReference type="AlphaFoldDB" id="A0A9Q3GF87"/>
<feature type="region of interest" description="Disordered" evidence="1">
    <location>
        <begin position="447"/>
        <end position="466"/>
    </location>
</feature>
<evidence type="ECO:0000256" key="1">
    <source>
        <dbReference type="SAM" id="MobiDB-lite"/>
    </source>
</evidence>
<feature type="compositionally biased region" description="Basic and acidic residues" evidence="1">
    <location>
        <begin position="450"/>
        <end position="460"/>
    </location>
</feature>